<dbReference type="EMBL" id="ACJM01000005">
    <property type="protein sequence ID" value="EEG77838.1"/>
    <property type="molecule type" value="Genomic_DNA"/>
</dbReference>
<dbReference type="Pfam" id="PF23139">
    <property type="entry name" value="OB_YrrC"/>
    <property type="match status" value="1"/>
</dbReference>
<name>C0GF78_DETAL</name>
<protein>
    <recommendedName>
        <fullName evidence="3">ATP-dependent RecD2 DNA helicase</fullName>
        <ecNumber evidence="3">5.6.2.3</ecNumber>
    </recommendedName>
    <alternativeName>
        <fullName evidence="3">DNA 5'-3' helicase subunit RecD2</fullName>
    </alternativeName>
</protein>
<dbReference type="Gene3D" id="1.10.150.20">
    <property type="entry name" value="5' to 3' exonuclease, C-terminal subdomain"/>
    <property type="match status" value="1"/>
</dbReference>
<dbReference type="GO" id="GO:0016887">
    <property type="term" value="F:ATP hydrolysis activity"/>
    <property type="evidence" value="ECO:0007669"/>
    <property type="project" value="RHEA"/>
</dbReference>
<gene>
    <name evidence="3" type="primary">recD2</name>
    <name evidence="6" type="ORF">DealDRAFT_1137</name>
</gene>
<dbReference type="GO" id="GO:0043139">
    <property type="term" value="F:5'-3' DNA helicase activity"/>
    <property type="evidence" value="ECO:0007669"/>
    <property type="project" value="UniProtKB-UniRule"/>
</dbReference>
<dbReference type="SMART" id="SM00382">
    <property type="entry name" value="AAA"/>
    <property type="match status" value="1"/>
</dbReference>
<dbReference type="AlphaFoldDB" id="C0GF78"/>
<feature type="binding site" evidence="3">
    <location>
        <begin position="344"/>
        <end position="348"/>
    </location>
    <ligand>
        <name>ATP</name>
        <dbReference type="ChEBI" id="CHEBI:30616"/>
    </ligand>
</feature>
<dbReference type="GO" id="GO:0006281">
    <property type="term" value="P:DNA repair"/>
    <property type="evidence" value="ECO:0007669"/>
    <property type="project" value="InterPro"/>
</dbReference>
<dbReference type="Pfam" id="PF13245">
    <property type="entry name" value="AAA_19"/>
    <property type="match status" value="1"/>
</dbReference>
<dbReference type="SUPFAM" id="SSF47781">
    <property type="entry name" value="RuvA domain 2-like"/>
    <property type="match status" value="1"/>
</dbReference>
<evidence type="ECO:0000256" key="1">
    <source>
        <dbReference type="ARBA" id="ARBA00022741"/>
    </source>
</evidence>
<proteinExistence type="inferred from homology"/>
<dbReference type="Gene3D" id="1.10.10.2220">
    <property type="match status" value="1"/>
</dbReference>
<keyword evidence="3 6" id="KW-0347">Helicase</keyword>
<dbReference type="Gene3D" id="3.40.50.300">
    <property type="entry name" value="P-loop containing nucleotide triphosphate hydrolases"/>
    <property type="match status" value="2"/>
</dbReference>
<dbReference type="EC" id="5.6.2.3" evidence="3"/>
<dbReference type="InterPro" id="IPR027785">
    <property type="entry name" value="UvrD-like_helicase_C"/>
</dbReference>
<dbReference type="GO" id="GO:0003677">
    <property type="term" value="F:DNA binding"/>
    <property type="evidence" value="ECO:0007669"/>
    <property type="project" value="UniProtKB-UniRule"/>
</dbReference>
<evidence type="ECO:0000256" key="3">
    <source>
        <dbReference type="HAMAP-Rule" id="MF_01488"/>
    </source>
</evidence>
<dbReference type="PANTHER" id="PTHR43788">
    <property type="entry name" value="DNA2/NAM7 HELICASE FAMILY MEMBER"/>
    <property type="match status" value="1"/>
</dbReference>
<dbReference type="OrthoDB" id="9803432at2"/>
<dbReference type="InterPro" id="IPR006345">
    <property type="entry name" value="RecD2"/>
</dbReference>
<dbReference type="InterPro" id="IPR003583">
    <property type="entry name" value="Hlx-hairpin-Hlx_DNA-bd_motif"/>
</dbReference>
<evidence type="ECO:0000313" key="6">
    <source>
        <dbReference type="EMBL" id="EEG77838.1"/>
    </source>
</evidence>
<dbReference type="InterPro" id="IPR029493">
    <property type="entry name" value="RecD2-like_HHH"/>
</dbReference>
<comment type="function">
    <text evidence="3">DNA-dependent ATPase and ATP-dependent 5'-3' DNA helicase. Has no activity on blunt DNA or DNA with 3'-overhangs, requires at least 10 bases of 5'-ssDNA for helicase activity.</text>
</comment>
<organism evidence="6 7">
    <name type="scientific">Dethiobacter alkaliphilus AHT 1</name>
    <dbReference type="NCBI Taxonomy" id="555088"/>
    <lineage>
        <taxon>Bacteria</taxon>
        <taxon>Bacillati</taxon>
        <taxon>Bacillota</taxon>
        <taxon>Dethiobacteria</taxon>
        <taxon>Dethiobacterales</taxon>
        <taxon>Dethiobacteraceae</taxon>
        <taxon>Dethiobacter</taxon>
    </lineage>
</organism>
<dbReference type="Pfam" id="PF14520">
    <property type="entry name" value="HHH_5"/>
    <property type="match status" value="1"/>
</dbReference>
<dbReference type="InterPro" id="IPR003593">
    <property type="entry name" value="AAA+_ATPase"/>
</dbReference>
<dbReference type="CDD" id="cd17933">
    <property type="entry name" value="DEXSc_RecD-like"/>
    <property type="match status" value="1"/>
</dbReference>
<feature type="domain" description="AAA+ ATPase" evidence="5">
    <location>
        <begin position="333"/>
        <end position="484"/>
    </location>
</feature>
<keyword evidence="3" id="KW-0413">Isomerase</keyword>
<comment type="caution">
    <text evidence="6">The sequence shown here is derived from an EMBL/GenBank/DDBJ whole genome shotgun (WGS) entry which is preliminary data.</text>
</comment>
<comment type="similarity">
    <text evidence="3">Belongs to the RecD family. RecD2 subfamily.</text>
</comment>
<dbReference type="Proteomes" id="UP000006443">
    <property type="component" value="Unassembled WGS sequence"/>
</dbReference>
<dbReference type="Pfam" id="PF18335">
    <property type="entry name" value="SH3_13"/>
    <property type="match status" value="1"/>
</dbReference>
<reference evidence="6 7" key="1">
    <citation type="submission" date="2009-02" db="EMBL/GenBank/DDBJ databases">
        <title>Sequencing of the draft genome and assembly of Dethiobacter alkaliphilus AHT 1.</title>
        <authorList>
            <consortium name="US DOE Joint Genome Institute (JGI-PGF)"/>
            <person name="Lucas S."/>
            <person name="Copeland A."/>
            <person name="Lapidus A."/>
            <person name="Glavina del Rio T."/>
            <person name="Dalin E."/>
            <person name="Tice H."/>
            <person name="Bruce D."/>
            <person name="Goodwin L."/>
            <person name="Pitluck S."/>
            <person name="Larimer F."/>
            <person name="Land M.L."/>
            <person name="Hauser L."/>
            <person name="Muyzer G."/>
        </authorList>
    </citation>
    <scope>NUCLEOTIDE SEQUENCE [LARGE SCALE GENOMIC DNA]</scope>
    <source>
        <strain evidence="6 7">AHT 1</strain>
    </source>
</reference>
<keyword evidence="3 6" id="KW-0378">Hydrolase</keyword>
<dbReference type="GO" id="GO:0017116">
    <property type="term" value="F:single-stranded DNA helicase activity"/>
    <property type="evidence" value="ECO:0007669"/>
    <property type="project" value="TreeGrafter"/>
</dbReference>
<dbReference type="GO" id="GO:0006310">
    <property type="term" value="P:DNA recombination"/>
    <property type="evidence" value="ECO:0007669"/>
    <property type="project" value="InterPro"/>
</dbReference>
<evidence type="ECO:0000313" key="7">
    <source>
        <dbReference type="Proteomes" id="UP000006443"/>
    </source>
</evidence>
<dbReference type="SUPFAM" id="SSF52540">
    <property type="entry name" value="P-loop containing nucleoside triphosphate hydrolases"/>
    <property type="match status" value="1"/>
</dbReference>
<dbReference type="GO" id="GO:0009338">
    <property type="term" value="C:exodeoxyribonuclease V complex"/>
    <property type="evidence" value="ECO:0007669"/>
    <property type="project" value="TreeGrafter"/>
</dbReference>
<evidence type="ECO:0000259" key="4">
    <source>
        <dbReference type="SMART" id="SM00278"/>
    </source>
</evidence>
<dbReference type="InterPro" id="IPR010994">
    <property type="entry name" value="RuvA_2-like"/>
</dbReference>
<dbReference type="NCBIfam" id="TIGR01448">
    <property type="entry name" value="recD_rel"/>
    <property type="match status" value="1"/>
</dbReference>
<dbReference type="STRING" id="555088.DealDRAFT_1137"/>
<dbReference type="InterPro" id="IPR050534">
    <property type="entry name" value="Coronavir_polyprotein_1ab"/>
</dbReference>
<dbReference type="InterPro" id="IPR041451">
    <property type="entry name" value="RecD2_SH13"/>
</dbReference>
<comment type="catalytic activity">
    <reaction evidence="3">
        <text>ATP + H2O = ADP + phosphate + H(+)</text>
        <dbReference type="Rhea" id="RHEA:13065"/>
        <dbReference type="ChEBI" id="CHEBI:15377"/>
        <dbReference type="ChEBI" id="CHEBI:15378"/>
        <dbReference type="ChEBI" id="CHEBI:30616"/>
        <dbReference type="ChEBI" id="CHEBI:43474"/>
        <dbReference type="ChEBI" id="CHEBI:456216"/>
        <dbReference type="EC" id="5.6.2.3"/>
    </reaction>
</comment>
<dbReference type="GO" id="GO:0005524">
    <property type="term" value="F:ATP binding"/>
    <property type="evidence" value="ECO:0007669"/>
    <property type="project" value="UniProtKB-UniRule"/>
</dbReference>
<dbReference type="Pfam" id="PF13538">
    <property type="entry name" value="UvrD_C_2"/>
    <property type="match status" value="1"/>
</dbReference>
<keyword evidence="3" id="KW-0238">DNA-binding</keyword>
<keyword evidence="1 3" id="KW-0547">Nucleotide-binding</keyword>
<dbReference type="InterPro" id="IPR027417">
    <property type="entry name" value="P-loop_NTPase"/>
</dbReference>
<dbReference type="PANTHER" id="PTHR43788:SF6">
    <property type="entry name" value="DNA HELICASE B"/>
    <property type="match status" value="1"/>
</dbReference>
<accession>C0GF78</accession>
<feature type="domain" description="Helix-hairpin-helix DNA-binding motif class 1" evidence="4">
    <location>
        <begin position="82"/>
        <end position="103"/>
    </location>
</feature>
<dbReference type="InterPro" id="IPR055446">
    <property type="entry name" value="RecD2_N_OB"/>
</dbReference>
<dbReference type="eggNOG" id="COG0507">
    <property type="taxonomic scope" value="Bacteria"/>
</dbReference>
<dbReference type="SMART" id="SM00278">
    <property type="entry name" value="HhH1"/>
    <property type="match status" value="3"/>
</dbReference>
<evidence type="ECO:0000256" key="2">
    <source>
        <dbReference type="ARBA" id="ARBA00022840"/>
    </source>
</evidence>
<sequence>MHCLEGTLERITYYNEETLFLVARLRCADDGLNTIIGNMPKFAVGERLKVQGDWFQHKEFGRQFKVQQYEVVLPHNEKGIERFLASGLIKGVGPSTAEKIVEHFGVDALEIIENDPGRLCEVEGIGVKKAATISDSLAERQEIMKVMTFLQSYGVTIGFATRIYRKYGEETVARVSENPYRLAEDVFGVGFKTADKMALEMGITADSPHRIRAALLYLLKEAQDEGHVFLPRDSLLEKTVEALSTGDSPLSTESVQSQLEKLCQGGQLMQEEYEGEAAVYQAPLYYAERYVAQRLREIASYQLSLDTVNLGRVEAEGINLAPAQKQAVQQALDTGLLVVTGGPGTGKTTTIRSLLALFQQHGLEVMLAAPTGRATKRMTEATGMEAKTIHRLLEYAQTEGEGFSFQRNEERPLKSHVVIVDEASMVDLLLFYHLLKAIPPGCKLILVGDMDQLPSVGAGNVLRDIINSEAVPVAKLDRIFRQSGESAIISNAHRVNQGEMPQLNGEATDFFFINEKDPEQILGMILDLCGRRLPKYKNSDAIADIQVLSPMRRHLLGVDNLNVHLQKTLNPPAPFKTEMKGGGTNFRLGDKVMQIRNNYQKEVFNGDIGFISFINKEDGEMIVRFPDVAGAREVIYDQAELDELSLSYAVSVHKSQGSEYPIVVLPVVTQHYILLQRNLLYTAITRAKELVVLVGTKKALAIAVKNNKVEARYTRLAARLAEKT</sequence>
<dbReference type="RefSeq" id="WP_008515679.1">
    <property type="nucleotide sequence ID" value="NZ_ACJM01000005.1"/>
</dbReference>
<dbReference type="CDD" id="cd18809">
    <property type="entry name" value="SF1_C_RecD"/>
    <property type="match status" value="1"/>
</dbReference>
<keyword evidence="7" id="KW-1185">Reference proteome</keyword>
<dbReference type="HAMAP" id="MF_01488">
    <property type="entry name" value="RecD2"/>
    <property type="match status" value="1"/>
</dbReference>
<evidence type="ECO:0000259" key="5">
    <source>
        <dbReference type="SMART" id="SM00382"/>
    </source>
</evidence>
<feature type="domain" description="Helix-hairpin-helix DNA-binding motif class 1" evidence="4">
    <location>
        <begin position="117"/>
        <end position="136"/>
    </location>
</feature>
<dbReference type="Pfam" id="PF14490">
    <property type="entry name" value="HHH_RecD2"/>
    <property type="match status" value="1"/>
</dbReference>
<feature type="domain" description="Helix-hairpin-helix DNA-binding motif class 1" evidence="4">
    <location>
        <begin position="181"/>
        <end position="200"/>
    </location>
</feature>
<dbReference type="Gene3D" id="2.30.30.940">
    <property type="match status" value="1"/>
</dbReference>
<keyword evidence="2 3" id="KW-0067">ATP-binding</keyword>